<dbReference type="RefSeq" id="WP_193718879.1">
    <property type="nucleotide sequence ID" value="NZ_JACSPN010000004.1"/>
</dbReference>
<dbReference type="InterPro" id="IPR051393">
    <property type="entry name" value="ABC_transporter_permease"/>
</dbReference>
<dbReference type="Proteomes" id="UP000822993">
    <property type="component" value="Unassembled WGS sequence"/>
</dbReference>
<evidence type="ECO:0000313" key="10">
    <source>
        <dbReference type="EMBL" id="MBE7699579.1"/>
    </source>
</evidence>
<evidence type="ECO:0000259" key="9">
    <source>
        <dbReference type="PROSITE" id="PS50928"/>
    </source>
</evidence>
<feature type="transmembrane region" description="Helical" evidence="7">
    <location>
        <begin position="134"/>
        <end position="156"/>
    </location>
</feature>
<feature type="transmembrane region" description="Helical" evidence="7">
    <location>
        <begin position="40"/>
        <end position="63"/>
    </location>
</feature>
<feature type="transmembrane region" description="Helical" evidence="7">
    <location>
        <begin position="297"/>
        <end position="316"/>
    </location>
</feature>
<sequence length="375" mass="41302">MSVLTPTQPNQGLDGPPRPTARRVGFSQRLGRWDVKLSPYLYISPFFILFAVTGLFPLAYTAFVSVHEWNLLGGQGEFVGFQNFVDVLAQPTFWKSLRNTFSIFVLSSVPQVICAIIIAALLDQNLRAATFWRMGVLLPYVVAPIAVSLIFGRLFADQYGLINGLLGVIGVDPIRWHADAFASHVAIASMVNFRWTGYNALIFLAAMQAVPRELYEAAIIDGAGRFRQFFSVTVPQIRATIIFVIITSTIGGLQIFDEVRAFDAQGLGGADRQWMTTVLYLYDVAWGNQKNFGRAAAIAWILFIVILLIGLVNFAITRSISTSGPSKKAPRAVQRARRKAAAAAVRAQNASRQRTGTPPRRPSAPTGAPNERKKR</sequence>
<comment type="similarity">
    <text evidence="7">Belongs to the binding-protein-dependent transport system permease family.</text>
</comment>
<protein>
    <submittedName>
        <fullName evidence="10">Sugar ABC transporter permease</fullName>
    </submittedName>
</protein>
<evidence type="ECO:0000256" key="1">
    <source>
        <dbReference type="ARBA" id="ARBA00004651"/>
    </source>
</evidence>
<dbReference type="PROSITE" id="PS50928">
    <property type="entry name" value="ABC_TM1"/>
    <property type="match status" value="1"/>
</dbReference>
<keyword evidence="6 7" id="KW-0472">Membrane</keyword>
<dbReference type="PANTHER" id="PTHR30193">
    <property type="entry name" value="ABC TRANSPORTER PERMEASE PROTEIN"/>
    <property type="match status" value="1"/>
</dbReference>
<dbReference type="GO" id="GO:0005886">
    <property type="term" value="C:plasma membrane"/>
    <property type="evidence" value="ECO:0007669"/>
    <property type="project" value="UniProtKB-SubCell"/>
</dbReference>
<dbReference type="SUPFAM" id="SSF161098">
    <property type="entry name" value="MetI-like"/>
    <property type="match status" value="1"/>
</dbReference>
<organism evidence="10 11">
    <name type="scientific">Oerskovia douganii</name>
    <dbReference type="NCBI Taxonomy" id="2762210"/>
    <lineage>
        <taxon>Bacteria</taxon>
        <taxon>Bacillati</taxon>
        <taxon>Actinomycetota</taxon>
        <taxon>Actinomycetes</taxon>
        <taxon>Micrococcales</taxon>
        <taxon>Cellulomonadaceae</taxon>
        <taxon>Oerskovia</taxon>
    </lineage>
</organism>
<evidence type="ECO:0000256" key="5">
    <source>
        <dbReference type="ARBA" id="ARBA00022989"/>
    </source>
</evidence>
<feature type="transmembrane region" description="Helical" evidence="7">
    <location>
        <begin position="236"/>
        <end position="256"/>
    </location>
</feature>
<evidence type="ECO:0000256" key="2">
    <source>
        <dbReference type="ARBA" id="ARBA00022448"/>
    </source>
</evidence>
<feature type="compositionally biased region" description="Polar residues" evidence="8">
    <location>
        <begin position="1"/>
        <end position="11"/>
    </location>
</feature>
<keyword evidence="3" id="KW-1003">Cell membrane</keyword>
<dbReference type="InterPro" id="IPR000515">
    <property type="entry name" value="MetI-like"/>
</dbReference>
<dbReference type="Gene3D" id="1.10.3720.10">
    <property type="entry name" value="MetI-like"/>
    <property type="match status" value="1"/>
</dbReference>
<dbReference type="InterPro" id="IPR035906">
    <property type="entry name" value="MetI-like_sf"/>
</dbReference>
<keyword evidence="5 7" id="KW-1133">Transmembrane helix</keyword>
<evidence type="ECO:0000256" key="8">
    <source>
        <dbReference type="SAM" id="MobiDB-lite"/>
    </source>
</evidence>
<evidence type="ECO:0000256" key="3">
    <source>
        <dbReference type="ARBA" id="ARBA00022475"/>
    </source>
</evidence>
<dbReference type="CDD" id="cd06261">
    <property type="entry name" value="TM_PBP2"/>
    <property type="match status" value="1"/>
</dbReference>
<feature type="region of interest" description="Disordered" evidence="8">
    <location>
        <begin position="1"/>
        <end position="22"/>
    </location>
</feature>
<keyword evidence="4 7" id="KW-0812">Transmembrane</keyword>
<keyword evidence="11" id="KW-1185">Reference proteome</keyword>
<feature type="compositionally biased region" description="Basic residues" evidence="8">
    <location>
        <begin position="328"/>
        <end position="340"/>
    </location>
</feature>
<keyword evidence="2 7" id="KW-0813">Transport</keyword>
<dbReference type="Pfam" id="PF00528">
    <property type="entry name" value="BPD_transp_1"/>
    <property type="match status" value="1"/>
</dbReference>
<feature type="region of interest" description="Disordered" evidence="8">
    <location>
        <begin position="322"/>
        <end position="375"/>
    </location>
</feature>
<feature type="domain" description="ABC transmembrane type-1" evidence="9">
    <location>
        <begin position="97"/>
        <end position="313"/>
    </location>
</feature>
<comment type="caution">
    <text evidence="10">The sequence shown here is derived from an EMBL/GenBank/DDBJ whole genome shotgun (WGS) entry which is preliminary data.</text>
</comment>
<gene>
    <name evidence="10" type="ORF">H9623_04555</name>
</gene>
<evidence type="ECO:0000313" key="11">
    <source>
        <dbReference type="Proteomes" id="UP000822993"/>
    </source>
</evidence>
<dbReference type="EMBL" id="JACSPN010000004">
    <property type="protein sequence ID" value="MBE7699579.1"/>
    <property type="molecule type" value="Genomic_DNA"/>
</dbReference>
<accession>A0A9D5YZ14</accession>
<name>A0A9D5YZ14_9CELL</name>
<dbReference type="GO" id="GO:0055085">
    <property type="term" value="P:transmembrane transport"/>
    <property type="evidence" value="ECO:0007669"/>
    <property type="project" value="InterPro"/>
</dbReference>
<proteinExistence type="inferred from homology"/>
<comment type="subcellular location">
    <subcellularLocation>
        <location evidence="1 7">Cell membrane</location>
        <topology evidence="1 7">Multi-pass membrane protein</topology>
    </subcellularLocation>
</comment>
<dbReference type="PANTHER" id="PTHR30193:SF37">
    <property type="entry name" value="INNER MEMBRANE ABC TRANSPORTER PERMEASE PROTEIN YCJO"/>
    <property type="match status" value="1"/>
</dbReference>
<feature type="transmembrane region" description="Helical" evidence="7">
    <location>
        <begin position="101"/>
        <end position="122"/>
    </location>
</feature>
<feature type="compositionally biased region" description="Low complexity" evidence="8">
    <location>
        <begin position="341"/>
        <end position="354"/>
    </location>
</feature>
<evidence type="ECO:0000256" key="7">
    <source>
        <dbReference type="RuleBase" id="RU363032"/>
    </source>
</evidence>
<evidence type="ECO:0000256" key="6">
    <source>
        <dbReference type="ARBA" id="ARBA00023136"/>
    </source>
</evidence>
<evidence type="ECO:0000256" key="4">
    <source>
        <dbReference type="ARBA" id="ARBA00022692"/>
    </source>
</evidence>
<dbReference type="AlphaFoldDB" id="A0A9D5YZ14"/>
<reference evidence="10 11" key="1">
    <citation type="submission" date="2020-08" db="EMBL/GenBank/DDBJ databases">
        <title>A Genomic Blueprint of the Chicken Gut Microbiome.</title>
        <authorList>
            <person name="Gilroy R."/>
            <person name="Ravi A."/>
            <person name="Getino M."/>
            <person name="Pursley I."/>
            <person name="Horton D.L."/>
            <person name="Alikhan N.-F."/>
            <person name="Baker D."/>
            <person name="Gharbi K."/>
            <person name="Hall N."/>
            <person name="Watson M."/>
            <person name="Adriaenssens E.M."/>
            <person name="Foster-Nyarko E."/>
            <person name="Jarju S."/>
            <person name="Secka A."/>
            <person name="Antonio M."/>
            <person name="Oren A."/>
            <person name="Chaudhuri R."/>
            <person name="La Ragione R.M."/>
            <person name="Hildebrand F."/>
            <person name="Pallen M.J."/>
        </authorList>
    </citation>
    <scope>NUCLEOTIDE SEQUENCE [LARGE SCALE GENOMIC DNA]</scope>
    <source>
        <strain evidence="10 11">Sa1BUA8</strain>
    </source>
</reference>